<dbReference type="GO" id="GO:0006099">
    <property type="term" value="P:tricarboxylic acid cycle"/>
    <property type="evidence" value="ECO:0007669"/>
    <property type="project" value="UniProtKB-KW"/>
</dbReference>
<evidence type="ECO:0000313" key="11">
    <source>
        <dbReference type="Proteomes" id="UP000012117"/>
    </source>
</evidence>
<feature type="domain" description="Isopropylmalate dehydrogenase-like" evidence="9">
    <location>
        <begin position="9"/>
        <end position="167"/>
    </location>
</feature>
<dbReference type="Gene3D" id="3.40.718.10">
    <property type="entry name" value="Isopropylmalate Dehydrogenase"/>
    <property type="match status" value="1"/>
</dbReference>
<comment type="similarity">
    <text evidence="3">Belongs to the isocitrate and isopropylmalate dehydrogenases family.</text>
</comment>
<evidence type="ECO:0000256" key="5">
    <source>
        <dbReference type="ARBA" id="ARBA00022723"/>
    </source>
</evidence>
<dbReference type="PANTHER" id="PTHR11822">
    <property type="entry name" value="NADP-SPECIFIC ISOCITRATE DEHYDROGENASE"/>
    <property type="match status" value="1"/>
</dbReference>
<evidence type="ECO:0000256" key="4">
    <source>
        <dbReference type="ARBA" id="ARBA00022532"/>
    </source>
</evidence>
<keyword evidence="7" id="KW-0560">Oxidoreductase</keyword>
<dbReference type="Pfam" id="PF00180">
    <property type="entry name" value="Iso_dh"/>
    <property type="match status" value="1"/>
</dbReference>
<keyword evidence="4" id="KW-0816">Tricarboxylic acid cycle</keyword>
<keyword evidence="6" id="KW-0460">Magnesium</keyword>
<dbReference type="EMBL" id="AKWN02000238">
    <property type="protein sequence ID" value="EMP07394.1"/>
    <property type="molecule type" value="Genomic_DNA"/>
</dbReference>
<keyword evidence="5" id="KW-0479">Metal-binding</keyword>
<dbReference type="AlphaFoldDB" id="M7A9D6"/>
<accession>M7A9D6</accession>
<dbReference type="GO" id="GO:0046872">
    <property type="term" value="F:metal ion binding"/>
    <property type="evidence" value="ECO:0007669"/>
    <property type="project" value="UniProtKB-KW"/>
</dbReference>
<comment type="cofactor">
    <cofactor evidence="2">
        <name>Mg(2+)</name>
        <dbReference type="ChEBI" id="CHEBI:18420"/>
    </cofactor>
</comment>
<dbReference type="PANTHER" id="PTHR11822:SF21">
    <property type="entry name" value="ISOCITRATE DEHYDROGENASE [NADP], MITOCHONDRIAL"/>
    <property type="match status" value="1"/>
</dbReference>
<sequence length="167" mass="19241">MAKIKVKTPLVELDGDEMTRIIWKEIKDRFIHPYLDIELDYYDLGVEYRDKTDDKVTVDSAHAIQKYGVGVKCATITPNQDRVKEYNLKQEWKSPNGTIRSILDGTVFRKPIIVKNIPPAVRSWKKPITVGRHAYGDLYKDTELYIPEAGKVELVYTGKDGKENKEL</sequence>
<reference evidence="10 11" key="1">
    <citation type="submission" date="2013-01" db="EMBL/GenBank/DDBJ databases">
        <authorList>
            <person name="Harkins D.M."/>
            <person name="Durkin A.S."/>
            <person name="Brinkac L.M."/>
            <person name="Haft D.H."/>
            <person name="Selengut J.D."/>
            <person name="Sanka R."/>
            <person name="DePew J."/>
            <person name="Purushe J."/>
            <person name="Picardeau M."/>
            <person name="Werts C."/>
            <person name="Goarant C."/>
            <person name="Vinetz J.M."/>
            <person name="Sutton G.G."/>
            <person name="Nierman W.C."/>
            <person name="Fouts D.E."/>
        </authorList>
    </citation>
    <scope>NUCLEOTIDE SEQUENCE [LARGE SCALE GENOMIC DNA]</scope>
    <source>
        <strain evidence="10 11">200701872</strain>
    </source>
</reference>
<evidence type="ECO:0000256" key="7">
    <source>
        <dbReference type="ARBA" id="ARBA00023002"/>
    </source>
</evidence>
<comment type="cofactor">
    <cofactor evidence="1">
        <name>Mn(2+)</name>
        <dbReference type="ChEBI" id="CHEBI:29035"/>
    </cofactor>
</comment>
<protein>
    <submittedName>
        <fullName evidence="10">Dehydrogenase, isocitrate/isopropylmalate domain protein</fullName>
    </submittedName>
</protein>
<evidence type="ECO:0000256" key="6">
    <source>
        <dbReference type="ARBA" id="ARBA00022842"/>
    </source>
</evidence>
<organism evidence="10 11">
    <name type="scientific">Leptospira interrogans serovar Pyrogenes str. 200701872</name>
    <dbReference type="NCBI Taxonomy" id="1193029"/>
    <lineage>
        <taxon>Bacteria</taxon>
        <taxon>Pseudomonadati</taxon>
        <taxon>Spirochaetota</taxon>
        <taxon>Spirochaetia</taxon>
        <taxon>Leptospirales</taxon>
        <taxon>Leptospiraceae</taxon>
        <taxon>Leptospira</taxon>
    </lineage>
</organism>
<dbReference type="Proteomes" id="UP000012117">
    <property type="component" value="Unassembled WGS sequence"/>
</dbReference>
<evidence type="ECO:0000256" key="1">
    <source>
        <dbReference type="ARBA" id="ARBA00001936"/>
    </source>
</evidence>
<gene>
    <name evidence="10" type="ORF">LEP1GSC124_1017</name>
</gene>
<evidence type="ECO:0000259" key="9">
    <source>
        <dbReference type="SMART" id="SM01329"/>
    </source>
</evidence>
<name>M7A9D6_LEPIR</name>
<evidence type="ECO:0000313" key="10">
    <source>
        <dbReference type="EMBL" id="EMP07394.1"/>
    </source>
</evidence>
<dbReference type="InterPro" id="IPR024084">
    <property type="entry name" value="IsoPropMal-DH-like_dom"/>
</dbReference>
<dbReference type="SMART" id="SM01329">
    <property type="entry name" value="Iso_dh"/>
    <property type="match status" value="1"/>
</dbReference>
<dbReference type="BioCyc" id="LINT1193029:G11R4-2767-MONOMER"/>
<proteinExistence type="inferred from homology"/>
<evidence type="ECO:0000256" key="8">
    <source>
        <dbReference type="ARBA" id="ARBA00023211"/>
    </source>
</evidence>
<evidence type="ECO:0000256" key="2">
    <source>
        <dbReference type="ARBA" id="ARBA00001946"/>
    </source>
</evidence>
<dbReference type="GO" id="GO:0006102">
    <property type="term" value="P:isocitrate metabolic process"/>
    <property type="evidence" value="ECO:0007669"/>
    <property type="project" value="InterPro"/>
</dbReference>
<evidence type="ECO:0000256" key="3">
    <source>
        <dbReference type="ARBA" id="ARBA00007769"/>
    </source>
</evidence>
<dbReference type="InterPro" id="IPR004790">
    <property type="entry name" value="Isocitrate_DH_NADP"/>
</dbReference>
<dbReference type="SUPFAM" id="SSF53659">
    <property type="entry name" value="Isocitrate/Isopropylmalate dehydrogenase-like"/>
    <property type="match status" value="1"/>
</dbReference>
<comment type="caution">
    <text evidence="10">The sequence shown here is derived from an EMBL/GenBank/DDBJ whole genome shotgun (WGS) entry which is preliminary data.</text>
</comment>
<keyword evidence="8" id="KW-0464">Manganese</keyword>
<dbReference type="GO" id="GO:0004450">
    <property type="term" value="F:isocitrate dehydrogenase (NADP+) activity"/>
    <property type="evidence" value="ECO:0007669"/>
    <property type="project" value="InterPro"/>
</dbReference>